<dbReference type="InterPro" id="IPR047122">
    <property type="entry name" value="Trans-enoyl_RdTase-like"/>
</dbReference>
<comment type="caution">
    <text evidence="3">The sequence shown here is derived from an EMBL/GenBank/DDBJ whole genome shotgun (WGS) entry which is preliminary data.</text>
</comment>
<evidence type="ECO:0000313" key="3">
    <source>
        <dbReference type="EMBL" id="KAJ5546753.1"/>
    </source>
</evidence>
<name>A0AAD6D0G7_9EURO</name>
<dbReference type="EMBL" id="JAQIZZ010000003">
    <property type="protein sequence ID" value="KAJ5546753.1"/>
    <property type="molecule type" value="Genomic_DNA"/>
</dbReference>
<proteinExistence type="predicted"/>
<keyword evidence="4" id="KW-1185">Reference proteome</keyword>
<sequence length="129" mass="14644">MDCISSIDWMKICYEAIGSAGGRYASLEPFPLNKHTRRSIWPEWLFMFTHFGRAIGWDALYNFPARPDDQRSTARWCTEIEAILAKGELVSHPFQEETGGLSGVIDGIVAVRKRQTAGYKLVYLIRNCA</sequence>
<evidence type="ECO:0000313" key="4">
    <source>
        <dbReference type="Proteomes" id="UP001220324"/>
    </source>
</evidence>
<evidence type="ECO:0000256" key="2">
    <source>
        <dbReference type="ARBA" id="ARBA00023002"/>
    </source>
</evidence>
<keyword evidence="2" id="KW-0560">Oxidoreductase</keyword>
<dbReference type="GO" id="GO:0016651">
    <property type="term" value="F:oxidoreductase activity, acting on NAD(P)H"/>
    <property type="evidence" value="ECO:0007669"/>
    <property type="project" value="InterPro"/>
</dbReference>
<dbReference type="Gene3D" id="3.40.50.720">
    <property type="entry name" value="NAD(P)-binding Rossmann-like Domain"/>
    <property type="match status" value="1"/>
</dbReference>
<gene>
    <name evidence="3" type="ORF">N7494_004338</name>
</gene>
<organism evidence="3 4">
    <name type="scientific">Penicillium frequentans</name>
    <dbReference type="NCBI Taxonomy" id="3151616"/>
    <lineage>
        <taxon>Eukaryota</taxon>
        <taxon>Fungi</taxon>
        <taxon>Dikarya</taxon>
        <taxon>Ascomycota</taxon>
        <taxon>Pezizomycotina</taxon>
        <taxon>Eurotiomycetes</taxon>
        <taxon>Eurotiomycetidae</taxon>
        <taxon>Eurotiales</taxon>
        <taxon>Aspergillaceae</taxon>
        <taxon>Penicillium</taxon>
    </lineage>
</organism>
<reference evidence="3 4" key="1">
    <citation type="journal article" date="2023" name="IMA Fungus">
        <title>Comparative genomic study of the Penicillium genus elucidates a diverse pangenome and 15 lateral gene transfer events.</title>
        <authorList>
            <person name="Petersen C."/>
            <person name="Sorensen T."/>
            <person name="Nielsen M.R."/>
            <person name="Sondergaard T.E."/>
            <person name="Sorensen J.L."/>
            <person name="Fitzpatrick D.A."/>
            <person name="Frisvad J.C."/>
            <person name="Nielsen K.L."/>
        </authorList>
    </citation>
    <scope>NUCLEOTIDE SEQUENCE [LARGE SCALE GENOMIC DNA]</scope>
    <source>
        <strain evidence="3 4">IBT 35679</strain>
    </source>
</reference>
<dbReference type="PANTHER" id="PTHR45348:SF6">
    <property type="entry name" value="TRANS-ENOYL REDUCTASE APDC"/>
    <property type="match status" value="1"/>
</dbReference>
<evidence type="ECO:0000256" key="1">
    <source>
        <dbReference type="ARBA" id="ARBA00022857"/>
    </source>
</evidence>
<keyword evidence="1" id="KW-0521">NADP</keyword>
<protein>
    <submittedName>
        <fullName evidence="3">Trans-enoyl reductase lepG</fullName>
    </submittedName>
</protein>
<dbReference type="AlphaFoldDB" id="A0AAD6D0G7"/>
<dbReference type="PANTHER" id="PTHR45348">
    <property type="entry name" value="HYPOTHETICAL OXIDOREDUCTASE (EUROFUNG)"/>
    <property type="match status" value="1"/>
</dbReference>
<accession>A0AAD6D0G7</accession>
<dbReference type="Proteomes" id="UP001220324">
    <property type="component" value="Unassembled WGS sequence"/>
</dbReference>
<dbReference type="Gene3D" id="3.90.180.10">
    <property type="entry name" value="Medium-chain alcohol dehydrogenases, catalytic domain"/>
    <property type="match status" value="1"/>
</dbReference>